<dbReference type="GO" id="GO:0016301">
    <property type="term" value="F:kinase activity"/>
    <property type="evidence" value="ECO:0007669"/>
    <property type="project" value="UniProtKB-KW"/>
</dbReference>
<feature type="region of interest" description="Disordered" evidence="1">
    <location>
        <begin position="47"/>
        <end position="70"/>
    </location>
</feature>
<protein>
    <submittedName>
        <fullName evidence="3">Aminoglycoside phosphotransferase (APT) family kinase protein</fullName>
    </submittedName>
</protein>
<gene>
    <name evidence="3" type="ORF">BJ987_002858</name>
</gene>
<dbReference type="Proteomes" id="UP001519325">
    <property type="component" value="Unassembled WGS sequence"/>
</dbReference>
<sequence>MHTTRKSAARRTLARVAIAGVLTAIPLTALAVPASATPAVPNVTEVRHGDDCHRHRPWDHNSWDDRRHDRWDDDWDNCERRRKPHDPFNGFGHHRPPGLFFGSS</sequence>
<keyword evidence="2" id="KW-0732">Signal</keyword>
<reference evidence="3 4" key="1">
    <citation type="submission" date="2021-03" db="EMBL/GenBank/DDBJ databases">
        <title>Sequencing the genomes of 1000 actinobacteria strains.</title>
        <authorList>
            <person name="Klenk H.-P."/>
        </authorList>
    </citation>
    <scope>NUCLEOTIDE SEQUENCE [LARGE SCALE GENOMIC DNA]</scope>
    <source>
        <strain evidence="3 4">DSM 45516</strain>
    </source>
</reference>
<organism evidence="3 4">
    <name type="scientific">Nocardia goodfellowii</name>
    <dbReference type="NCBI Taxonomy" id="882446"/>
    <lineage>
        <taxon>Bacteria</taxon>
        <taxon>Bacillati</taxon>
        <taxon>Actinomycetota</taxon>
        <taxon>Actinomycetes</taxon>
        <taxon>Mycobacteriales</taxon>
        <taxon>Nocardiaceae</taxon>
        <taxon>Nocardia</taxon>
    </lineage>
</organism>
<keyword evidence="3" id="KW-0418">Kinase</keyword>
<feature type="chain" id="PRO_5045402938" evidence="2">
    <location>
        <begin position="32"/>
        <end position="104"/>
    </location>
</feature>
<comment type="caution">
    <text evidence="3">The sequence shown here is derived from an EMBL/GenBank/DDBJ whole genome shotgun (WGS) entry which is preliminary data.</text>
</comment>
<accession>A0ABS4QE65</accession>
<evidence type="ECO:0000256" key="1">
    <source>
        <dbReference type="SAM" id="MobiDB-lite"/>
    </source>
</evidence>
<proteinExistence type="predicted"/>
<evidence type="ECO:0000313" key="4">
    <source>
        <dbReference type="Proteomes" id="UP001519325"/>
    </source>
</evidence>
<keyword evidence="4" id="KW-1185">Reference proteome</keyword>
<dbReference type="RefSeq" id="WP_209889402.1">
    <property type="nucleotide sequence ID" value="NZ_JAGGMR010000001.1"/>
</dbReference>
<keyword evidence="3" id="KW-0808">Transferase</keyword>
<dbReference type="EMBL" id="JAGGMR010000001">
    <property type="protein sequence ID" value="MBP2189957.1"/>
    <property type="molecule type" value="Genomic_DNA"/>
</dbReference>
<evidence type="ECO:0000256" key="2">
    <source>
        <dbReference type="SAM" id="SignalP"/>
    </source>
</evidence>
<feature type="region of interest" description="Disordered" evidence="1">
    <location>
        <begin position="82"/>
        <end position="104"/>
    </location>
</feature>
<feature type="signal peptide" evidence="2">
    <location>
        <begin position="1"/>
        <end position="31"/>
    </location>
</feature>
<evidence type="ECO:0000313" key="3">
    <source>
        <dbReference type="EMBL" id="MBP2189957.1"/>
    </source>
</evidence>
<name>A0ABS4QE65_9NOCA</name>